<dbReference type="Proteomes" id="UP001595812">
    <property type="component" value="Unassembled WGS sequence"/>
</dbReference>
<gene>
    <name evidence="1" type="ORF">ACFOSX_02400</name>
</gene>
<sequence>MCFVLFLQCETKQSQSEDASATTEKQSTTLTAKAINDFRYNEYILSKDTEETVSNWDEFLELSKHIEFLKTADVTFFTQDLVTLQTFLNNMKTNIPDNINTKPVNARLLVLETRILKLHNDLTLDNIAVAEQVNSIQELLVASSNLNFVINKKLELEDYDIGRPE</sequence>
<evidence type="ECO:0000313" key="1">
    <source>
        <dbReference type="EMBL" id="MFC3876070.1"/>
    </source>
</evidence>
<accession>A0ABV8AEJ7</accession>
<organism evidence="1 2">
    <name type="scientific">Winogradskyella maritima</name>
    <dbReference type="NCBI Taxonomy" id="1517766"/>
    <lineage>
        <taxon>Bacteria</taxon>
        <taxon>Pseudomonadati</taxon>
        <taxon>Bacteroidota</taxon>
        <taxon>Flavobacteriia</taxon>
        <taxon>Flavobacteriales</taxon>
        <taxon>Flavobacteriaceae</taxon>
        <taxon>Winogradskyella</taxon>
    </lineage>
</organism>
<dbReference type="EMBL" id="JBHSAT010000004">
    <property type="protein sequence ID" value="MFC3876070.1"/>
    <property type="molecule type" value="Genomic_DNA"/>
</dbReference>
<reference evidence="2" key="1">
    <citation type="journal article" date="2019" name="Int. J. Syst. Evol. Microbiol.">
        <title>The Global Catalogue of Microorganisms (GCM) 10K type strain sequencing project: providing services to taxonomists for standard genome sequencing and annotation.</title>
        <authorList>
            <consortium name="The Broad Institute Genomics Platform"/>
            <consortium name="The Broad Institute Genome Sequencing Center for Infectious Disease"/>
            <person name="Wu L."/>
            <person name="Ma J."/>
        </authorList>
    </citation>
    <scope>NUCLEOTIDE SEQUENCE [LARGE SCALE GENOMIC DNA]</scope>
    <source>
        <strain evidence="2">CECT 8979</strain>
    </source>
</reference>
<name>A0ABV8AEJ7_9FLAO</name>
<protein>
    <submittedName>
        <fullName evidence="1">Uncharacterized protein</fullName>
    </submittedName>
</protein>
<comment type="caution">
    <text evidence="1">The sequence shown here is derived from an EMBL/GenBank/DDBJ whole genome shotgun (WGS) entry which is preliminary data.</text>
</comment>
<keyword evidence="2" id="KW-1185">Reference proteome</keyword>
<proteinExistence type="predicted"/>
<dbReference type="RefSeq" id="WP_386096647.1">
    <property type="nucleotide sequence ID" value="NZ_JBHSAT010000004.1"/>
</dbReference>
<evidence type="ECO:0000313" key="2">
    <source>
        <dbReference type="Proteomes" id="UP001595812"/>
    </source>
</evidence>